<dbReference type="Pfam" id="PF00440">
    <property type="entry name" value="TetR_N"/>
    <property type="match status" value="1"/>
</dbReference>
<accession>A0ABZ2TC26</accession>
<evidence type="ECO:0000313" key="5">
    <source>
        <dbReference type="Proteomes" id="UP000195080"/>
    </source>
</evidence>
<evidence type="ECO:0000313" key="4">
    <source>
        <dbReference type="EMBL" id="WYJ87372.1"/>
    </source>
</evidence>
<evidence type="ECO:0000256" key="2">
    <source>
        <dbReference type="PROSITE-ProRule" id="PRU00335"/>
    </source>
</evidence>
<name>A0ABZ2TC26_9ENTE</name>
<dbReference type="PANTHER" id="PTHR43479:SF11">
    <property type="entry name" value="ACREF_ENVCD OPERON REPRESSOR-RELATED"/>
    <property type="match status" value="1"/>
</dbReference>
<keyword evidence="5" id="KW-1185">Reference proteome</keyword>
<reference evidence="5" key="1">
    <citation type="submission" date="2017-05" db="EMBL/GenBank/DDBJ databases">
        <title>The Genome Sequence of EEnterococcus faecalis 9F2_4866.</title>
        <authorList>
            <consortium name="The Broad Institute Genomics Platform"/>
            <consortium name="The Broad Institute Genomic Center for Infectious Diseases"/>
            <person name="Earl A."/>
            <person name="Manson A."/>
            <person name="Schwartman J."/>
            <person name="Gilmore M."/>
            <person name="Abouelleil A."/>
            <person name="Cao P."/>
            <person name="Chapman S."/>
            <person name="Cusick C."/>
            <person name="Shea T."/>
            <person name="Young S."/>
            <person name="Neafsey D."/>
            <person name="Nusbaum C."/>
            <person name="Birren B."/>
        </authorList>
    </citation>
    <scope>NUCLEOTIDE SEQUENCE [LARGE SCALE GENOMIC DNA]</scope>
    <source>
        <strain evidence="5">12C11_DIV0727</strain>
    </source>
</reference>
<sequence length="204" mass="24155">MYQKPYWSMTQGNNLKNKGNAKSLYSRTQIQESMLKLIKHKKFEEITIKEIVDGANVSRKTFYRNFDSKIEILDVEISKISSEYIQALHEITDLTFHNIVFLIFTVADNNHEFIKSLVDNNLLYLLLDRIYEKVILVYDIRGKEILRIYGKNAISNSLRFIFGGFERYIKEWLKEDNRKSPLQVQKDFEAVIEIWMSVLMGKLK</sequence>
<protein>
    <recommendedName>
        <fullName evidence="3">HTH tetR-type domain-containing protein</fullName>
    </recommendedName>
</protein>
<feature type="domain" description="HTH tetR-type" evidence="3">
    <location>
        <begin position="24"/>
        <end position="84"/>
    </location>
</feature>
<dbReference type="Proteomes" id="UP000195080">
    <property type="component" value="Chromosome"/>
</dbReference>
<dbReference type="PROSITE" id="PS50977">
    <property type="entry name" value="HTH_TETR_2"/>
    <property type="match status" value="1"/>
</dbReference>
<gene>
    <name evidence="4" type="ORF">A5866_002468</name>
</gene>
<dbReference type="PANTHER" id="PTHR43479">
    <property type="entry name" value="ACREF/ENVCD OPERON REPRESSOR-RELATED"/>
    <property type="match status" value="1"/>
</dbReference>
<organism evidence="4 5">
    <name type="scientific">Candidatus Enterococcus lemimoniae</name>
    <dbReference type="NCBI Taxonomy" id="1834167"/>
    <lineage>
        <taxon>Bacteria</taxon>
        <taxon>Bacillati</taxon>
        <taxon>Bacillota</taxon>
        <taxon>Bacilli</taxon>
        <taxon>Lactobacillales</taxon>
        <taxon>Enterococcaceae</taxon>
        <taxon>Enterococcus</taxon>
    </lineage>
</organism>
<dbReference type="InterPro" id="IPR050624">
    <property type="entry name" value="HTH-type_Tx_Regulator"/>
</dbReference>
<proteinExistence type="predicted"/>
<dbReference type="Gene3D" id="1.10.357.10">
    <property type="entry name" value="Tetracycline Repressor, domain 2"/>
    <property type="match status" value="1"/>
</dbReference>
<keyword evidence="1 2" id="KW-0238">DNA-binding</keyword>
<dbReference type="InterPro" id="IPR009057">
    <property type="entry name" value="Homeodomain-like_sf"/>
</dbReference>
<evidence type="ECO:0000259" key="3">
    <source>
        <dbReference type="PROSITE" id="PS50977"/>
    </source>
</evidence>
<feature type="DNA-binding region" description="H-T-H motif" evidence="2">
    <location>
        <begin position="47"/>
        <end position="66"/>
    </location>
</feature>
<evidence type="ECO:0000256" key="1">
    <source>
        <dbReference type="ARBA" id="ARBA00023125"/>
    </source>
</evidence>
<dbReference type="SUPFAM" id="SSF46689">
    <property type="entry name" value="Homeodomain-like"/>
    <property type="match status" value="1"/>
</dbReference>
<dbReference type="InterPro" id="IPR001647">
    <property type="entry name" value="HTH_TetR"/>
</dbReference>
<dbReference type="EMBL" id="CP147248">
    <property type="protein sequence ID" value="WYJ87372.1"/>
    <property type="molecule type" value="Genomic_DNA"/>
</dbReference>
<dbReference type="RefSeq" id="WP_086445240.1">
    <property type="nucleotide sequence ID" value="NZ_CP147248.1"/>
</dbReference>